<keyword evidence="12" id="KW-1185">Reference proteome</keyword>
<evidence type="ECO:0000256" key="6">
    <source>
        <dbReference type="ARBA" id="ARBA00048131"/>
    </source>
</evidence>
<evidence type="ECO:0000313" key="12">
    <source>
        <dbReference type="Proteomes" id="UP000204221"/>
    </source>
</evidence>
<feature type="binding site" evidence="7">
    <location>
        <position position="275"/>
    </location>
    <ligand>
        <name>UDP-N-acetyl-alpha-D-glucosamine</name>
        <dbReference type="ChEBI" id="CHEBI:57705"/>
    </ligand>
</feature>
<dbReference type="GO" id="GO:0102710">
    <property type="term" value="F:D-inositol-3-phosphate glycosyltransferase activity"/>
    <property type="evidence" value="ECO:0007669"/>
    <property type="project" value="UniProtKB-EC"/>
</dbReference>
<dbReference type="InterPro" id="IPR028098">
    <property type="entry name" value="Glyco_trans_4-like_N"/>
</dbReference>
<feature type="region of interest" description="Disordered" evidence="8">
    <location>
        <begin position="1"/>
        <end position="24"/>
    </location>
</feature>
<keyword evidence="5 7" id="KW-0460">Magnesium</keyword>
<dbReference type="KEGG" id="ahg:AHOG_02170"/>
<evidence type="ECO:0000259" key="9">
    <source>
        <dbReference type="Pfam" id="PF00534"/>
    </source>
</evidence>
<feature type="binding site" evidence="7">
    <location>
        <position position="345"/>
    </location>
    <ligand>
        <name>Mg(2+)</name>
        <dbReference type="ChEBI" id="CHEBI:18420"/>
    </ligand>
</feature>
<feature type="binding site" evidence="7">
    <location>
        <begin position="61"/>
        <end position="66"/>
    </location>
    <ligand>
        <name>1D-myo-inositol 3-phosphate</name>
        <dbReference type="ChEBI" id="CHEBI:58401"/>
    </ligand>
</feature>
<dbReference type="NCBIfam" id="TIGR03449">
    <property type="entry name" value="mycothiol_MshA"/>
    <property type="match status" value="1"/>
</dbReference>
<comment type="catalytic activity">
    <reaction evidence="6 7">
        <text>1D-myo-inositol 3-phosphate + UDP-N-acetyl-alpha-D-glucosamine = 1D-myo-inositol 2-acetamido-2-deoxy-alpha-D-glucopyranoside 3-phosphate + UDP + H(+)</text>
        <dbReference type="Rhea" id="RHEA:26188"/>
        <dbReference type="ChEBI" id="CHEBI:15378"/>
        <dbReference type="ChEBI" id="CHEBI:57705"/>
        <dbReference type="ChEBI" id="CHEBI:58223"/>
        <dbReference type="ChEBI" id="CHEBI:58401"/>
        <dbReference type="ChEBI" id="CHEBI:58892"/>
        <dbReference type="EC" id="2.4.1.250"/>
    </reaction>
</comment>
<dbReference type="PANTHER" id="PTHR12526">
    <property type="entry name" value="GLYCOSYLTRANSFERASE"/>
    <property type="match status" value="1"/>
</dbReference>
<feature type="binding site" evidence="7">
    <location>
        <position position="348"/>
    </location>
    <ligand>
        <name>Mg(2+)</name>
        <dbReference type="ChEBI" id="CHEBI:18420"/>
    </ligand>
</feature>
<dbReference type="PANTHER" id="PTHR12526:SF510">
    <property type="entry name" value="D-INOSITOL 3-PHOSPHATE GLYCOSYLTRANSFERASE"/>
    <property type="match status" value="1"/>
</dbReference>
<feature type="binding site" evidence="7">
    <location>
        <position position="358"/>
    </location>
    <ligand>
        <name>UDP-N-acetyl-alpha-D-glucosamine</name>
        <dbReference type="ChEBI" id="CHEBI:57705"/>
    </ligand>
</feature>
<feature type="compositionally biased region" description="Basic residues" evidence="8">
    <location>
        <begin position="1"/>
        <end position="10"/>
    </location>
</feature>
<comment type="subunit">
    <text evidence="7">Homodimer.</text>
</comment>
<proteinExistence type="inferred from homology"/>
<evidence type="ECO:0000256" key="8">
    <source>
        <dbReference type="SAM" id="MobiDB-lite"/>
    </source>
</evidence>
<comment type="similarity">
    <text evidence="1 7">Belongs to the glycosyltransferase group 1 family. MshA subfamily.</text>
</comment>
<accession>A0A221VX69</accession>
<dbReference type="EMBL" id="CP022521">
    <property type="protein sequence ID" value="ASO18098.1"/>
    <property type="molecule type" value="Genomic_DNA"/>
</dbReference>
<feature type="binding site" evidence="7">
    <location>
        <position position="64"/>
    </location>
    <ligand>
        <name>UDP-N-acetyl-alpha-D-glucosamine</name>
        <dbReference type="ChEBI" id="CHEBI:57705"/>
    </ligand>
</feature>
<feature type="binding site" evidence="7">
    <location>
        <position position="50"/>
    </location>
    <ligand>
        <name>1D-myo-inositol 3-phosphate</name>
        <dbReference type="ChEBI" id="CHEBI:58401"/>
    </ligand>
</feature>
<evidence type="ECO:0000313" key="11">
    <source>
        <dbReference type="EMBL" id="ASO18098.1"/>
    </source>
</evidence>
<evidence type="ECO:0000256" key="5">
    <source>
        <dbReference type="ARBA" id="ARBA00022842"/>
    </source>
</evidence>
<feature type="binding site" evidence="7">
    <location>
        <position position="372"/>
    </location>
    <ligand>
        <name>Mg(2+)</name>
        <dbReference type="ChEBI" id="CHEBI:18420"/>
    </ligand>
</feature>
<feature type="binding site" evidence="7">
    <location>
        <position position="176"/>
    </location>
    <ligand>
        <name>1D-myo-inositol 3-phosphate</name>
        <dbReference type="ChEBI" id="CHEBI:58401"/>
    </ligand>
</feature>
<feature type="domain" description="Glycosyl transferase family 1" evidence="9">
    <location>
        <begin position="253"/>
        <end position="421"/>
    </location>
</feature>
<dbReference type="Gene3D" id="3.40.50.2000">
    <property type="entry name" value="Glycogen Phosphorylase B"/>
    <property type="match status" value="2"/>
</dbReference>
<name>A0A221VX69_9PSEU</name>
<evidence type="ECO:0000256" key="3">
    <source>
        <dbReference type="ARBA" id="ARBA00022679"/>
    </source>
</evidence>
<dbReference type="HAMAP" id="MF_01695">
    <property type="entry name" value="MshA"/>
    <property type="match status" value="1"/>
</dbReference>
<dbReference type="SUPFAM" id="SSF53756">
    <property type="entry name" value="UDP-Glycosyltransferase/glycogen phosphorylase"/>
    <property type="match status" value="1"/>
</dbReference>
<dbReference type="Pfam" id="PF00534">
    <property type="entry name" value="Glycos_transf_1"/>
    <property type="match status" value="1"/>
</dbReference>
<feature type="binding site" evidence="7">
    <location>
        <position position="346"/>
    </location>
    <ligand>
        <name>Mg(2+)</name>
        <dbReference type="ChEBI" id="CHEBI:18420"/>
    </ligand>
</feature>
<feature type="compositionally biased region" description="Basic and acidic residues" evidence="8">
    <location>
        <begin position="11"/>
        <end position="24"/>
    </location>
</feature>
<feature type="binding site" evidence="7">
    <location>
        <position position="196"/>
    </location>
    <ligand>
        <name>1D-myo-inositol 3-phosphate</name>
        <dbReference type="ChEBI" id="CHEBI:58401"/>
    </ligand>
</feature>
<evidence type="ECO:0000259" key="10">
    <source>
        <dbReference type="Pfam" id="PF13579"/>
    </source>
</evidence>
<keyword evidence="2 7" id="KW-0328">Glycosyltransferase</keyword>
<evidence type="ECO:0000256" key="4">
    <source>
        <dbReference type="ARBA" id="ARBA00022723"/>
    </source>
</evidence>
<dbReference type="Proteomes" id="UP000204221">
    <property type="component" value="Chromosome"/>
</dbReference>
<feature type="binding site" evidence="7">
    <location>
        <position position="270"/>
    </location>
    <ligand>
        <name>UDP-N-acetyl-alpha-D-glucosamine</name>
        <dbReference type="ChEBI" id="CHEBI:57705"/>
    </ligand>
</feature>
<reference evidence="11 12" key="1">
    <citation type="submission" date="2017-07" db="EMBL/GenBank/DDBJ databases">
        <title>Complete genome sequence of Actinoalloteichus hoggarensis DSM 45943, type strain of Actinoalloteichus hoggarensis.</title>
        <authorList>
            <person name="Ruckert C."/>
            <person name="Nouioui I."/>
            <person name="Willmese J."/>
            <person name="van Wezel G."/>
            <person name="Klenk H.-P."/>
            <person name="Kalinowski J."/>
            <person name="Zotchev S.B."/>
        </authorList>
    </citation>
    <scope>NUCLEOTIDE SEQUENCE [LARGE SCALE GENOMIC DNA]</scope>
    <source>
        <strain evidence="11 12">DSM 45943</strain>
    </source>
</reference>
<dbReference type="GO" id="GO:0010125">
    <property type="term" value="P:mycothiol biosynthetic process"/>
    <property type="evidence" value="ECO:0007669"/>
    <property type="project" value="UniProtKB-UniRule"/>
</dbReference>
<feature type="domain" description="Glycosyltransferase subfamily 4-like N-terminal" evidence="10">
    <location>
        <begin position="63"/>
        <end position="238"/>
    </location>
</feature>
<dbReference type="GO" id="GO:0008375">
    <property type="term" value="F:acetylglucosaminyltransferase activity"/>
    <property type="evidence" value="ECO:0007669"/>
    <property type="project" value="UniProtKB-UniRule"/>
</dbReference>
<dbReference type="EC" id="2.4.1.250" evidence="7"/>
<dbReference type="GO" id="GO:0000287">
    <property type="term" value="F:magnesium ion binding"/>
    <property type="evidence" value="ECO:0007669"/>
    <property type="project" value="UniProtKB-UniRule"/>
</dbReference>
<keyword evidence="4 7" id="KW-0479">Metal-binding</keyword>
<dbReference type="Pfam" id="PF13579">
    <property type="entry name" value="Glyco_trans_4_4"/>
    <property type="match status" value="1"/>
</dbReference>
<organism evidence="11 12">
    <name type="scientific">Actinoalloteichus hoggarensis</name>
    <dbReference type="NCBI Taxonomy" id="1470176"/>
    <lineage>
        <taxon>Bacteria</taxon>
        <taxon>Bacillati</taxon>
        <taxon>Actinomycetota</taxon>
        <taxon>Actinomycetes</taxon>
        <taxon>Pseudonocardiales</taxon>
        <taxon>Pseudonocardiaceae</taxon>
        <taxon>Actinoalloteichus</taxon>
    </lineage>
</organism>
<dbReference type="AlphaFoldDB" id="A0A221VX69"/>
<sequence length="466" mass="49613">MMRRGRTRRVRPVDGRDERRQPGEVMREVTTLRAAGRERTPRRVAVLSLHTSPLELPGTGDAGGMNVYIMQTALRLASRGVEVEVFTRATSSELPPVVEHAPGVLVRHVMAGPFEDLGKQELPAQLCAFAAGVLRVEAQSEPGYYDLVHSHYWLSGQVGWLAKERMGVPLVHTAHTLAKVKNAALAEGDEPEPRVRVIGEEQVVAAADRLVANTAFEFDQLVSLYGARPESVATVPPGVDLHTFAPDDVGQARAALGLTADAVVLTFVGRIQPLKAPDVLVRAAARLLADDPGLRGRLVVLIVGGPSGTGLEQPEALQKLSAELGIGDVVRFLSPRSGSALADVYRASDVVAVPSHNESFGLVALEAQACGTPVVAAAVGGLPVAVADGRSGRLVYSHDPADWARVIRSVVLDRANRAALAAGAVAHARRFSWDSTTESLVATYREAIGAFAEDGGRRDEREDRAG</sequence>
<dbReference type="InterPro" id="IPR017814">
    <property type="entry name" value="Mycothiol_biosynthesis_MshA"/>
</dbReference>
<keyword evidence="3 7" id="KW-0808">Transferase</keyword>
<evidence type="ECO:0000256" key="2">
    <source>
        <dbReference type="ARBA" id="ARBA00022676"/>
    </source>
</evidence>
<dbReference type="InterPro" id="IPR001296">
    <property type="entry name" value="Glyco_trans_1"/>
</dbReference>
<feature type="binding site" evidence="7">
    <location>
        <position position="366"/>
    </location>
    <ligand>
        <name>UDP-N-acetyl-alpha-D-glucosamine</name>
        <dbReference type="ChEBI" id="CHEBI:57705"/>
    </ligand>
</feature>
<feature type="binding site" evidence="7">
    <location>
        <position position="119"/>
    </location>
    <ligand>
        <name>1D-myo-inositol 3-phosphate</name>
        <dbReference type="ChEBI" id="CHEBI:58401"/>
    </ligand>
</feature>
<feature type="binding site" evidence="7">
    <location>
        <position position="336"/>
    </location>
    <ligand>
        <name>UDP-N-acetyl-alpha-D-glucosamine</name>
        <dbReference type="ChEBI" id="CHEBI:57705"/>
    </ligand>
</feature>
<comment type="caution">
    <text evidence="7">Lacks conserved residue(s) required for the propagation of feature annotation.</text>
</comment>
<evidence type="ECO:0000256" key="7">
    <source>
        <dbReference type="HAMAP-Rule" id="MF_01695"/>
    </source>
</evidence>
<feature type="binding site" evidence="7">
    <location>
        <position position="152"/>
    </location>
    <ligand>
        <name>1D-myo-inositol 3-phosphate</name>
        <dbReference type="ChEBI" id="CHEBI:58401"/>
    </ligand>
</feature>
<evidence type="ECO:0000256" key="1">
    <source>
        <dbReference type="ARBA" id="ARBA00008449"/>
    </source>
</evidence>
<protein>
    <recommendedName>
        <fullName evidence="7">D-inositol-3-phosphate glycosyltransferase</fullName>
        <ecNumber evidence="7">2.4.1.250</ecNumber>
    </recommendedName>
    <alternativeName>
        <fullName evidence="7">N-acetylglucosamine-inositol-phosphate N-acetylglucosaminyltransferase</fullName>
        <shortName evidence="7">GlcNAc-Ins-P N-acetylglucosaminyltransferase</shortName>
    </alternativeName>
</protein>
<gene>
    <name evidence="11" type="primary">mshA1</name>
    <name evidence="7" type="synonym">mshA</name>
    <name evidence="11" type="ORF">AHOG_02170</name>
</gene>
<comment type="function">
    <text evidence="7">Catalyzes the transfer of a N-acetyl-glucosamine moiety to 1D-myo-inositol 3-phosphate to produce 1D-myo-inositol 2-acetamido-2-deoxy-glucopyranoside 3-phosphate in the mycothiol biosynthesis pathway.</text>
</comment>